<dbReference type="SUPFAM" id="SSF53649">
    <property type="entry name" value="Alkaline phosphatase-like"/>
    <property type="match status" value="1"/>
</dbReference>
<organism evidence="7 8">
    <name type="scientific">Bordetella flabilis</name>
    <dbReference type="NCBI Taxonomy" id="463014"/>
    <lineage>
        <taxon>Bacteria</taxon>
        <taxon>Pseudomonadati</taxon>
        <taxon>Pseudomonadota</taxon>
        <taxon>Betaproteobacteria</taxon>
        <taxon>Burkholderiales</taxon>
        <taxon>Alcaligenaceae</taxon>
        <taxon>Bordetella</taxon>
    </lineage>
</organism>
<keyword evidence="3" id="KW-0378">Hydrolase</keyword>
<dbReference type="Proteomes" id="UP000091926">
    <property type="component" value="Chromosome"/>
</dbReference>
<dbReference type="GO" id="GO:0046872">
    <property type="term" value="F:metal ion binding"/>
    <property type="evidence" value="ECO:0007669"/>
    <property type="project" value="UniProtKB-KW"/>
</dbReference>
<dbReference type="GO" id="GO:0008484">
    <property type="term" value="F:sulfuric ester hydrolase activity"/>
    <property type="evidence" value="ECO:0007669"/>
    <property type="project" value="TreeGrafter"/>
</dbReference>
<protein>
    <submittedName>
        <fullName evidence="7">Choline-sulfatase</fullName>
    </submittedName>
</protein>
<evidence type="ECO:0000313" key="7">
    <source>
        <dbReference type="EMBL" id="ANN77849.1"/>
    </source>
</evidence>
<dbReference type="PROSITE" id="PS00149">
    <property type="entry name" value="SULFATASE_2"/>
    <property type="match status" value="1"/>
</dbReference>
<feature type="domain" description="Choline sulfatase enzyme C-terminal" evidence="6">
    <location>
        <begin position="453"/>
        <end position="491"/>
    </location>
</feature>
<feature type="region of interest" description="Disordered" evidence="4">
    <location>
        <begin position="492"/>
        <end position="535"/>
    </location>
</feature>
<dbReference type="EMBL" id="CP016172">
    <property type="protein sequence ID" value="ANN77849.1"/>
    <property type="molecule type" value="Genomic_DNA"/>
</dbReference>
<accession>A0A193GEY1</accession>
<comment type="similarity">
    <text evidence="1">Belongs to the sulfatase family.</text>
</comment>
<evidence type="ECO:0000259" key="6">
    <source>
        <dbReference type="Pfam" id="PF12411"/>
    </source>
</evidence>
<dbReference type="InterPro" id="IPR017850">
    <property type="entry name" value="Alkaline_phosphatase_core_sf"/>
</dbReference>
<gene>
    <name evidence="7" type="ORF">BAU07_12740</name>
</gene>
<evidence type="ECO:0000313" key="8">
    <source>
        <dbReference type="Proteomes" id="UP000091926"/>
    </source>
</evidence>
<dbReference type="AlphaFoldDB" id="A0A193GEY1"/>
<dbReference type="InterPro" id="IPR025863">
    <property type="entry name" value="Choline_sulf_C_dom"/>
</dbReference>
<dbReference type="NCBIfam" id="TIGR03417">
    <property type="entry name" value="chol_sulfatase"/>
    <property type="match status" value="1"/>
</dbReference>
<sequence>MAPNFLFLMADQLTAFALRLYGNPVCKTPNIDRLAARATRFERMYCNFPLCAPSRVAMLSGRLPSAVGVYDNASEFSAEVPTFLHYLKLAGYTTLLSGKMHFVGPDQQHGFQERLTTDIYPTDFGWTPDWREALPVAPTGMNMRAVVEAGACRRSMQLDYDDDVVNKAIQRIYDVGRLHRDKPFFLAVSMSHPHNPYVSTPDMLDLYRRQDIDMPVVGPIPEEERDAHSRRLWHMFRQDEHIVTDDHVRTARHAYYAMVSYVDTQVGRLLDALDLMDLGSNTVIVLTADHGDMLGERGLWYKWTHFEGAVRIPLLVSLPGQVQGASCKALASLVDLFPTIAELAGISLPQAQRQELDGRSLAPFLRAPGQEDGDDVAIYGEMNGEGANAPCLMVVNGPWKLIVAAGDAPQLYRLDEDPHELNNRAGDPSAASVFARLLELAEQRWDAPALHRAILDSQRRRLLIQQALLTGDYRPWDYQPTVDASRQYVRSGAQSSPSVVKGKLRYPPVAPVAPDHPRPEGEALGRIDIQDAPIS</sequence>
<dbReference type="PANTHER" id="PTHR45953:SF1">
    <property type="entry name" value="IDURONATE 2-SULFATASE"/>
    <property type="match status" value="1"/>
</dbReference>
<dbReference type="InterPro" id="IPR017785">
    <property type="entry name" value="Choline-sulfatase"/>
</dbReference>
<evidence type="ECO:0000256" key="1">
    <source>
        <dbReference type="ARBA" id="ARBA00008779"/>
    </source>
</evidence>
<dbReference type="OrthoDB" id="9766107at2"/>
<keyword evidence="2" id="KW-0479">Metal-binding</keyword>
<dbReference type="STRING" id="463014.BAU07_12740"/>
<dbReference type="Gene3D" id="3.40.720.10">
    <property type="entry name" value="Alkaline Phosphatase, subunit A"/>
    <property type="match status" value="1"/>
</dbReference>
<dbReference type="Pfam" id="PF12411">
    <property type="entry name" value="Choline_sulf_C"/>
    <property type="match status" value="1"/>
</dbReference>
<reference evidence="7 8" key="1">
    <citation type="submission" date="2016-06" db="EMBL/GenBank/DDBJ databases">
        <title>Complete genome sequences of Bordetella bronchialis and Bordetella flabilis.</title>
        <authorList>
            <person name="LiPuma J.J."/>
            <person name="Spilker T."/>
        </authorList>
    </citation>
    <scope>NUCLEOTIDE SEQUENCE [LARGE SCALE GENOMIC DNA]</scope>
    <source>
        <strain evidence="7 8">AU10664</strain>
    </source>
</reference>
<dbReference type="InterPro" id="IPR024607">
    <property type="entry name" value="Sulfatase_CS"/>
</dbReference>
<keyword evidence="8" id="KW-1185">Reference proteome</keyword>
<evidence type="ECO:0000259" key="5">
    <source>
        <dbReference type="Pfam" id="PF00884"/>
    </source>
</evidence>
<dbReference type="InterPro" id="IPR000917">
    <property type="entry name" value="Sulfatase_N"/>
</dbReference>
<dbReference type="PANTHER" id="PTHR45953">
    <property type="entry name" value="IDURONATE 2-SULFATASE"/>
    <property type="match status" value="1"/>
</dbReference>
<dbReference type="KEGG" id="bfz:BAU07_12740"/>
<evidence type="ECO:0000256" key="3">
    <source>
        <dbReference type="ARBA" id="ARBA00022801"/>
    </source>
</evidence>
<name>A0A193GEY1_9BORD</name>
<proteinExistence type="inferred from homology"/>
<feature type="compositionally biased region" description="Basic and acidic residues" evidence="4">
    <location>
        <begin position="515"/>
        <end position="529"/>
    </location>
</feature>
<evidence type="ECO:0000256" key="4">
    <source>
        <dbReference type="SAM" id="MobiDB-lite"/>
    </source>
</evidence>
<dbReference type="RefSeq" id="WP_066658184.1">
    <property type="nucleotide sequence ID" value="NZ_CBCSCL010000001.1"/>
</dbReference>
<dbReference type="GO" id="GO:0005737">
    <property type="term" value="C:cytoplasm"/>
    <property type="evidence" value="ECO:0007669"/>
    <property type="project" value="TreeGrafter"/>
</dbReference>
<feature type="domain" description="Sulfatase N-terminal" evidence="5">
    <location>
        <begin position="3"/>
        <end position="346"/>
    </location>
</feature>
<dbReference type="Pfam" id="PF00884">
    <property type="entry name" value="Sulfatase"/>
    <property type="match status" value="1"/>
</dbReference>
<evidence type="ECO:0000256" key="2">
    <source>
        <dbReference type="ARBA" id="ARBA00022723"/>
    </source>
</evidence>